<dbReference type="Proteomes" id="UP000554482">
    <property type="component" value="Unassembled WGS sequence"/>
</dbReference>
<organism evidence="1 2">
    <name type="scientific">Thalictrum thalictroides</name>
    <name type="common">Rue-anemone</name>
    <name type="synonym">Anemone thalictroides</name>
    <dbReference type="NCBI Taxonomy" id="46969"/>
    <lineage>
        <taxon>Eukaryota</taxon>
        <taxon>Viridiplantae</taxon>
        <taxon>Streptophyta</taxon>
        <taxon>Embryophyta</taxon>
        <taxon>Tracheophyta</taxon>
        <taxon>Spermatophyta</taxon>
        <taxon>Magnoliopsida</taxon>
        <taxon>Ranunculales</taxon>
        <taxon>Ranunculaceae</taxon>
        <taxon>Thalictroideae</taxon>
        <taxon>Thalictrum</taxon>
    </lineage>
</organism>
<gene>
    <name evidence="1" type="ORF">FRX31_034807</name>
</gene>
<name>A0A7J6USU5_THATH</name>
<accession>A0A7J6USU5</accession>
<comment type="caution">
    <text evidence="1">The sequence shown here is derived from an EMBL/GenBank/DDBJ whole genome shotgun (WGS) entry which is preliminary data.</text>
</comment>
<reference evidence="1 2" key="1">
    <citation type="submission" date="2020-06" db="EMBL/GenBank/DDBJ databases">
        <title>Transcriptomic and genomic resources for Thalictrum thalictroides and T. hernandezii: Facilitating candidate gene discovery in an emerging model plant lineage.</title>
        <authorList>
            <person name="Arias T."/>
            <person name="Riano-Pachon D.M."/>
            <person name="Di Stilio V.S."/>
        </authorList>
    </citation>
    <scope>NUCLEOTIDE SEQUENCE [LARGE SCALE GENOMIC DNA]</scope>
    <source>
        <strain evidence="2">cv. WT478/WT964</strain>
        <tissue evidence="1">Leaves</tissue>
    </source>
</reference>
<sequence>MIDYSSSSLLSFMYVIIIHQLEMDCQAMAENEVVVEMEKNQEIPSSPRVQCEAVKGSWRSLFQQGYASKLKMALNGLAEVPEDVL</sequence>
<keyword evidence="2" id="KW-1185">Reference proteome</keyword>
<evidence type="ECO:0000313" key="1">
    <source>
        <dbReference type="EMBL" id="KAF5175607.1"/>
    </source>
</evidence>
<evidence type="ECO:0000313" key="2">
    <source>
        <dbReference type="Proteomes" id="UP000554482"/>
    </source>
</evidence>
<dbReference type="AlphaFoldDB" id="A0A7J6USU5"/>
<protein>
    <submittedName>
        <fullName evidence="1">Uncharacterized protein</fullName>
    </submittedName>
</protein>
<proteinExistence type="predicted"/>
<dbReference type="EMBL" id="JABWDY010043814">
    <property type="protein sequence ID" value="KAF5175607.1"/>
    <property type="molecule type" value="Genomic_DNA"/>
</dbReference>